<dbReference type="EMBL" id="VIIS01000832">
    <property type="protein sequence ID" value="KAF0304573.1"/>
    <property type="molecule type" value="Genomic_DNA"/>
</dbReference>
<sequence>MAAEIADRRHGPLLHSSSTMKTAVVLLAVLSTAAAVPFGFFRPGGYNQGGSATGSAAGNVVSGSSSGPYQNSQITQVSAQAQGSVRGNGYSNNQATASNIGISSPFGNQQFSNTNAVSNQGSFGGGFNRPYRRNHFGNFYG</sequence>
<reference evidence="1 2" key="1">
    <citation type="submission" date="2019-07" db="EMBL/GenBank/DDBJ databases">
        <title>Draft genome assembly of a fouling barnacle, Amphibalanus amphitrite (Darwin, 1854): The first reference genome for Thecostraca.</title>
        <authorList>
            <person name="Kim W."/>
        </authorList>
    </citation>
    <scope>NUCLEOTIDE SEQUENCE [LARGE SCALE GENOMIC DNA]</scope>
    <source>
        <strain evidence="1">SNU_AA5</strain>
        <tissue evidence="1">Soma without cirri and trophi</tissue>
    </source>
</reference>
<dbReference type="Proteomes" id="UP000440578">
    <property type="component" value="Unassembled WGS sequence"/>
</dbReference>
<comment type="caution">
    <text evidence="1">The sequence shown here is derived from an EMBL/GenBank/DDBJ whole genome shotgun (WGS) entry which is preliminary data.</text>
</comment>
<accession>A0A6A4WEZ9</accession>
<keyword evidence="2" id="KW-1185">Reference proteome</keyword>
<evidence type="ECO:0000313" key="1">
    <source>
        <dbReference type="EMBL" id="KAF0304573.1"/>
    </source>
</evidence>
<organism evidence="1 2">
    <name type="scientific">Amphibalanus amphitrite</name>
    <name type="common">Striped barnacle</name>
    <name type="synonym">Balanus amphitrite</name>
    <dbReference type="NCBI Taxonomy" id="1232801"/>
    <lineage>
        <taxon>Eukaryota</taxon>
        <taxon>Metazoa</taxon>
        <taxon>Ecdysozoa</taxon>
        <taxon>Arthropoda</taxon>
        <taxon>Crustacea</taxon>
        <taxon>Multicrustacea</taxon>
        <taxon>Cirripedia</taxon>
        <taxon>Thoracica</taxon>
        <taxon>Thoracicalcarea</taxon>
        <taxon>Balanomorpha</taxon>
        <taxon>Balanoidea</taxon>
        <taxon>Balanidae</taxon>
        <taxon>Amphibalaninae</taxon>
        <taxon>Amphibalanus</taxon>
    </lineage>
</organism>
<name>A0A6A4WEZ9_AMPAM</name>
<dbReference type="AlphaFoldDB" id="A0A6A4WEZ9"/>
<gene>
    <name evidence="1" type="ORF">FJT64_023628</name>
</gene>
<protein>
    <submittedName>
        <fullName evidence="1">Uncharacterized protein</fullName>
    </submittedName>
</protein>
<proteinExistence type="predicted"/>
<evidence type="ECO:0000313" key="2">
    <source>
        <dbReference type="Proteomes" id="UP000440578"/>
    </source>
</evidence>